<feature type="transmembrane region" description="Helical" evidence="2">
    <location>
        <begin position="20"/>
        <end position="43"/>
    </location>
</feature>
<dbReference type="InterPro" id="IPR029051">
    <property type="entry name" value="DUF4352"/>
</dbReference>
<keyword evidence="2" id="KW-0472">Membrane</keyword>
<keyword evidence="5" id="KW-1185">Reference proteome</keyword>
<organism evidence="4 5">
    <name type="scientific">Cryptosporangium minutisporangium</name>
    <dbReference type="NCBI Taxonomy" id="113569"/>
    <lineage>
        <taxon>Bacteria</taxon>
        <taxon>Bacillati</taxon>
        <taxon>Actinomycetota</taxon>
        <taxon>Actinomycetes</taxon>
        <taxon>Cryptosporangiales</taxon>
        <taxon>Cryptosporangiaceae</taxon>
        <taxon>Cryptosporangium</taxon>
    </lineage>
</organism>
<dbReference type="RefSeq" id="WP_345728347.1">
    <property type="nucleotide sequence ID" value="NZ_BAAAYN010000017.1"/>
</dbReference>
<evidence type="ECO:0000313" key="5">
    <source>
        <dbReference type="Proteomes" id="UP001501676"/>
    </source>
</evidence>
<evidence type="ECO:0000313" key="4">
    <source>
        <dbReference type="EMBL" id="GAA3386736.1"/>
    </source>
</evidence>
<name>A0ABP6SXE2_9ACTN</name>
<dbReference type="EMBL" id="BAAAYN010000017">
    <property type="protein sequence ID" value="GAA3386736.1"/>
    <property type="molecule type" value="Genomic_DNA"/>
</dbReference>
<accession>A0ABP6SXE2</accession>
<dbReference type="Gene3D" id="2.60.40.1240">
    <property type="match status" value="1"/>
</dbReference>
<keyword evidence="2" id="KW-1133">Transmembrane helix</keyword>
<gene>
    <name evidence="4" type="ORF">GCM10020369_26420</name>
</gene>
<feature type="domain" description="DUF4352" evidence="3">
    <location>
        <begin position="83"/>
        <end position="202"/>
    </location>
</feature>
<protein>
    <recommendedName>
        <fullName evidence="3">DUF4352 domain-containing protein</fullName>
    </recommendedName>
</protein>
<sequence>MEKHDPPTFEWTPPTKRRRLTTFAAGTFAVVLFGLCGVGIWIVDGGPANDPTPRPTSAAPVALASPSPDDDVIELLGDSGPRLGSTVRHGVLEYRVTEQRCGVSEVGVGAGSAGEPTRGSFCVVTLSVRNMSRSAQVFTAADQVGYTTTGARYLGSAPATRYANGSSRAFLTPIGPGTAVTGMIAFDLPRGAQLDSLRLRSTASSGSVTVSLS</sequence>
<dbReference type="Proteomes" id="UP001501676">
    <property type="component" value="Unassembled WGS sequence"/>
</dbReference>
<keyword evidence="1" id="KW-0732">Signal</keyword>
<keyword evidence="2" id="KW-0812">Transmembrane</keyword>
<comment type="caution">
    <text evidence="4">The sequence shown here is derived from an EMBL/GenBank/DDBJ whole genome shotgun (WGS) entry which is preliminary data.</text>
</comment>
<dbReference type="InterPro" id="IPR029050">
    <property type="entry name" value="Immunoprotect_excell_Ig-like"/>
</dbReference>
<evidence type="ECO:0000256" key="1">
    <source>
        <dbReference type="ARBA" id="ARBA00022729"/>
    </source>
</evidence>
<reference evidence="5" key="1">
    <citation type="journal article" date="2019" name="Int. J. Syst. Evol. Microbiol.">
        <title>The Global Catalogue of Microorganisms (GCM) 10K type strain sequencing project: providing services to taxonomists for standard genome sequencing and annotation.</title>
        <authorList>
            <consortium name="The Broad Institute Genomics Platform"/>
            <consortium name="The Broad Institute Genome Sequencing Center for Infectious Disease"/>
            <person name="Wu L."/>
            <person name="Ma J."/>
        </authorList>
    </citation>
    <scope>NUCLEOTIDE SEQUENCE [LARGE SCALE GENOMIC DNA]</scope>
    <source>
        <strain evidence="5">JCM 9458</strain>
    </source>
</reference>
<evidence type="ECO:0000259" key="3">
    <source>
        <dbReference type="Pfam" id="PF11611"/>
    </source>
</evidence>
<dbReference type="Pfam" id="PF11611">
    <property type="entry name" value="DUF4352"/>
    <property type="match status" value="1"/>
</dbReference>
<proteinExistence type="predicted"/>
<evidence type="ECO:0000256" key="2">
    <source>
        <dbReference type="SAM" id="Phobius"/>
    </source>
</evidence>